<feature type="region of interest" description="Disordered" evidence="8">
    <location>
        <begin position="2078"/>
        <end position="2204"/>
    </location>
</feature>
<feature type="region of interest" description="Disordered" evidence="8">
    <location>
        <begin position="1607"/>
        <end position="1711"/>
    </location>
</feature>
<dbReference type="Pfam" id="PF05715">
    <property type="entry name" value="zf-piccolo"/>
    <property type="match status" value="13"/>
</dbReference>
<feature type="compositionally biased region" description="Basic and acidic residues" evidence="8">
    <location>
        <begin position="769"/>
        <end position="781"/>
    </location>
</feature>
<feature type="compositionally biased region" description="Low complexity" evidence="8">
    <location>
        <begin position="2546"/>
        <end position="2557"/>
    </location>
</feature>
<dbReference type="GO" id="GO:0098982">
    <property type="term" value="C:GABA-ergic synapse"/>
    <property type="evidence" value="ECO:0007669"/>
    <property type="project" value="TreeGrafter"/>
</dbReference>
<comment type="subcellular location">
    <subcellularLocation>
        <location evidence="7">Presynaptic active zone</location>
    </subcellularLocation>
</comment>
<sequence>MNKEFVIDRFCRFKLNFREGICADHLSCAAHAQYCAEGRIVRVGMPSDPRNLHPRRRKNDHRETQQKWENKRKCSHAVRAPILTSNMFSSNFLSGGNPLSAMSSAVNKFSLFGDETSEEKQQQQPPGPSKPKDSQQQGNNQPSGQQASGVGRGSQGAGRGGAQPQGPGRGGPVQQGGGRGGVSQQGTGRGGMQQGVGRGGSPQQGPRRLGAGAAESGSPPTEAGKSEPQMKGGPGVKSLCPVCKNTELNLKSKDSPNRNTCTQCKSVVCNMCGFSPPDASAKEWLCLNCQMQRALGGVDSSGPPMQKAQPQPKGPIPSQNPGMHNVSPAKKDTAQIKQTPPSASHPSKPTEGQKTSSQPSPSTANTNIAAHQSQQKPQQKMKGASTPTKSEPPSKTEPPKEDSGFFGFGFGGARSRSPSPQPGGSSVSGKVMGFGSSFLSSASNLISSVQDEHSTTPPTSRKGSAVSQTSAKMTTPPPSRKESETSKDSPNLHKPQTRDEKMLQKDAEQAKTTVMQTKSASNVDQSLKVPPKACPLCKASLKKDPPNYSTCTECKTIVCNQCGFNPVPHQTEAKEWLCLNCQTQRALKGMESSGQPIMKSPKQPQKSVKMDSTLGSVAKQQPATQPASQKNETSSTEAKQPPTPKPFQQQKEKHNPGPPVSKPPPKTEPQQEQGFFGFGFSGARSRSPPPQPPVSAVSGKVLGFGSSFLSSASNLISSAVEDESTKQSTSQNTLKTTTTPPTSRKGSTTSHGAATTTTAEKANPLSSQKDNKTEPTADQKNKALLSQAKKAEPSLQMPKADKGTKPLVKSCPLCKVEIKMDPINYSTCTECKNTVCNLCGFNPIPHQTEVKEWRCLNCQTQRALRGMEPPGPPKMEMSGQPNNVPVTQPLSSPSVQKKQASDLEKAGKKIEPPQKLQEQQTKAPNGSLPIQIVQRQENEAKSEAPGKSLKEESGFFGFGARSRSPSPQPAVSAVSGKVLGFGSSFLSSASNLISSTVQDDTSNTPPTSRKGSTVSQTSNKTTPTPPTPRKGSAAPQDSKTRKDTTVSQSSQKNATPPTSGSSAVPQTTNTAVKALATSAECTGDAKQPSSQKQEKKISELPQLASTPSVQAKTDQALLSTNDKSPLPIPKTCPLCKANISSDPPNFSTCTDCKNTVCNLCGFNPMPHQKEVKEWLCLNCQIKRAHVAPSLNPQVQANAGSQQDRKPPVQQAAGTTKNQTTTVGKPTATSAAQKPQMEKPHPQQDTSKQLPKNARTSEKSASKAEPSKEESGFFGFGFGGARSRSSSPQPAVSDKVLGFGSSFLSSASNLISSVVQDESSTTPPTPRKGSTVSQTSVKSATLPSSRKGSLVSQTPPKTTAELSTDISRKGSAAFQDLTKLPQATEDKSLTHRKMEDKPSAQVDSSPSQPRATDKSSKSPPKECPLCKVELKKNPPNFNTCTECKKIVCNLCGFNPNPNQTEAKEWLCLTCQMQRASMSSHAEPQEQAKKLGPVPKKETTQESLQKKQNPMDATNTAVGKKEHVDSPTKMPSQPKTSEQEKSDKPLEKQPEPPSKAQLHQEESGIFGFGFGGARSRSPSPQPAVSAVSGKVLGFGSSFLSSASNLISSAVHEPSTTPPTSRKGSSVSETTPLAGSRKGSVMSESSFKSNTTPPSSRKGSETMQDSQKDQSTKETKPSVPRKEDEKRQEKSLLVQQAREPSDNVKDDKLGTQKALSRPIPKICPLCKVELKKDQCNSCSECKNTVCNLCGFNPAPHEYEGKWLCLACQMQKAPEPSPVQPRPSTKEVAPPKKDTPTPDTSQKNPAAATQKKPVAEKTRKQTLGETKQPTQKETSQPQPHMAQVPTEFQKTEPQDKTGFFGFGFGGARSRSPSPQPAASAVSGKVLGFGSSIINSASNLISSAVQDETSATPSGSRKASVVSQMYDKTPPTSRKGSAISQTTNTVKTTPLSSRKGSAVSQTSVKTLPTSQKESEAVLNSEAIKNVSWTKTELAEKQESAVERQVEQSSTDQLPKKAAPQQEQEKQDGAAPDSSKPPEESGFFGFGKSQSPLHQPTASSVSGKVLGFGSSFLSSASNLISSALDETTTSPPNSRKGSTSSQLSNKTTTPPSSRKGSSVSQTSDKITTPPSSQKGSIKTSTLLSSQKGPEDLKASSKTQLSDDKKVHPANIQEQIKTDEKKSDVSPAQTTSPAVIKYVPPKTTKTESTKSLPKTCPLCMVDLKLDPPNYDTCTKCKKTVCTLCGFNPMPNETEKKQWLCLSCQMQRAQVEANKVPPPPSQLKKETLPVSQQKPVGSTDATEKQQTLSASATPESKPQSSVPPTQKTPQQQDHNVSGKYTTPQKTGSTKEEAGFFGFGRSRSPSPQPAVSGVSGKVLGFGSSLLSSASNLISTAVQDESSASLQASQEVSTASQTFMKTTLTPATSEKGSANLPPIQGANSEKEKGKENKAEKKMTVQGNVITKEGEQKSELPKACPLCKAELTKNSSNYNTCTSCKSIVCNLCGFNPVPHQTAAKEWLCLNCQMQRAPEPPQARPQATKKPLLALPQKQTTPIPISSQSKPSILAEDQNLSVSGKQESKSNVADSRQHATNKSEAQKNKSDVSAAKSDQPPKPKPPKEDSDFFSFGFGSSRSRSPSPQPTVSAVSGKVLGFSSSFLSSASNLINSAVQDETSKTPLTSRKGSTVSQTSIKISPTPPASGKGSVTAQDLTQKPEVESKTPSTPTEVANQIATEKTSEQVKPSQTPVKEEHLKTCPLCKETLKEDPQNYSTCTSCKSTVCNLCGFNPNPHQTEVKEWLCLACQMQKMPEPLPAHPQPQSNKVSPPASPQKKETPAAPSPEKRSNVLAEQDKKPPVDTKKPVLTPTSPNVQMSKGDASPSKSTSQHKGEQIKEESGFFGFGLGGARSPSPQPAVSENVFGFGSSFLSSASNLISSAVQDESTKSPQTSHKGSTLFQTSDKSMPTPPASRKGSVAPQDSKQTTHAGESKPVPAPPQKKNGLVEKSPNPQPTKPHAADELPRACPLCKETLKKDPQNYSSCSSCKNIVCNLCGFNPSPHQTEVNEWICLTCQIQKVPGPPPAQPQSSKVTPPALSEKKESPVPPSPEKKPSVPVEQDKKPPAETKTPTPSQTTANAQISKSYVSPKSGPAPKGDQTKEESGFFGFGGARSRSPSPQTAVSEKVFGFGSSFLSSASNLISSAVQDESSKKTPPTSRKGSTVSQSSVKMAPTPPASRKGSEAPQKIVPAEEAKPTTARKPDEKKRQEVKSQDEMPKVPVAEVTSRKTAPEPLKACPLCKVDLKQDPPNYNTCSECKNIVCNLCGFNPMPHQTGVKEWLCLNCQMKSAPGSTSAQPRPPVNKALPPTIQQNKEIPKPFPIPVSPQEKLNEKDKTTDAVENQEKTSTKQSTTSTAQPDASPTKPAVPSKPEPAKDEPGFFRFGFSGPRSGSPQPSVTAVSGKVLGFGSSFLSSASNLISSAVQDESSTTPPSSRKASTVSEKSAKSSTPPTSRRESVVSHISEKTTPTPPASRKGSVAQQTSDKVPPTADSTIAVTEKPKEDIPSKKEMQQGTTTSKALAGAHEPPKAQTKACPLCKVDLNVGSQDIPNYSTCTECKNVVCNLCGFNPTPHRTEVKEWLCLNCQTQRALNEMGPQEPAKLKSSEQADNVSMSAPAPIKPEAPSLVSTKVAPDIIEIQKKDVYQVQLETKLPKPNEVQAAGVTDHTKTPKDVQKKETTLASEKLSESTIKAQPASSEKKETSAPKEPTKEKELEKSPSKFASPPQAEPPKQESSFFGLGFGGPKVQPAASKPRESATGKLFGGLTEAARSRSPSPQTVSAVSGKVLGFGSSIFSSASNLITSAVQDESSTTPPTSRKGSTVSQTTVKTTPPTSRKGSTAAPDSKVLSIGDVKPYVAEKHAEGKPEVKQVAISQPPQKPVSQAVQHTCPICKVHLNTGSKDAKNFTLCTECKTTVCSQCGFNPMPPQSEVKEWLCLNCQVQRANSGIEASENTPVKPQSVPLVKDSQSLSKVDKLATAPFEAKADEQSSIAAAEKKVAFDKEVNKNMTVPGPQQKPDVIATQSITRSKELPKQNNQQPEPAKPSHQAPKDAVPPAKSAPLPHAEPPKQESSFFGFGLGGAKAQPASSKPAEKNAGKLFGFGGLTETARSRSPSPQSVSAVSGKVLGFGSSLFSSASSLISSAVQDEPSTTPPTSRKASTVSAESVKSSTTPTASKGSLASQNSPKGMPPASHKGSVATPDSNKVPPAKDTKTPSEKKSGVSETEQLKVSKITEEKDKPETKQEKLKHVEGVPQSAASTCPLCNVDLNMDSKDPPNFNTCTE</sequence>
<evidence type="ECO:0000256" key="4">
    <source>
        <dbReference type="ARBA" id="ARBA00022833"/>
    </source>
</evidence>
<feature type="domain" description="RING-type" evidence="9">
    <location>
        <begin position="240"/>
        <end position="289"/>
    </location>
</feature>
<feature type="region of interest" description="Disordered" evidence="8">
    <location>
        <begin position="1990"/>
        <end position="2060"/>
    </location>
</feature>
<dbReference type="PANTHER" id="PTHR14113">
    <property type="entry name" value="PICCOLO/BASSOON"/>
    <property type="match status" value="1"/>
</dbReference>
<evidence type="ECO:0000256" key="3">
    <source>
        <dbReference type="ARBA" id="ARBA00022771"/>
    </source>
</evidence>
<feature type="region of interest" description="Disordered" evidence="8">
    <location>
        <begin position="2802"/>
        <end position="2909"/>
    </location>
</feature>
<evidence type="ECO:0000256" key="2">
    <source>
        <dbReference type="ARBA" id="ARBA00022737"/>
    </source>
</evidence>
<feature type="compositionally biased region" description="Low complexity" evidence="8">
    <location>
        <begin position="2616"/>
        <end position="2629"/>
    </location>
</feature>
<feature type="compositionally biased region" description="Polar residues" evidence="8">
    <location>
        <begin position="2934"/>
        <end position="2952"/>
    </location>
</feature>
<feature type="compositionally biased region" description="Polar residues" evidence="8">
    <location>
        <begin position="1045"/>
        <end position="1071"/>
    </location>
</feature>
<dbReference type="EMBL" id="JAFHDT010000012">
    <property type="protein sequence ID" value="KAI7802121.1"/>
    <property type="molecule type" value="Genomic_DNA"/>
</dbReference>
<feature type="compositionally biased region" description="Polar residues" evidence="8">
    <location>
        <begin position="3198"/>
        <end position="3214"/>
    </location>
</feature>
<feature type="domain" description="RING-type" evidence="9">
    <location>
        <begin position="811"/>
        <end position="858"/>
    </location>
</feature>
<feature type="region of interest" description="Disordered" evidence="8">
    <location>
        <begin position="4049"/>
        <end position="4141"/>
    </location>
</feature>
<gene>
    <name evidence="10" type="ORF">IRJ41_000744</name>
</gene>
<feature type="compositionally biased region" description="Basic and acidic residues" evidence="8">
    <location>
        <begin position="1663"/>
        <end position="1687"/>
    </location>
</feature>
<feature type="region of interest" description="Disordered" evidence="8">
    <location>
        <begin position="589"/>
        <end position="700"/>
    </location>
</feature>
<feature type="compositionally biased region" description="Basic and acidic residues" evidence="8">
    <location>
        <begin position="60"/>
        <end position="72"/>
    </location>
</feature>
<feature type="region of interest" description="Disordered" evidence="8">
    <location>
        <begin position="1899"/>
        <end position="1977"/>
    </location>
</feature>
<feature type="compositionally biased region" description="Polar residues" evidence="8">
    <location>
        <begin position="2663"/>
        <end position="2685"/>
    </location>
</feature>
<feature type="compositionally biased region" description="Polar residues" evidence="8">
    <location>
        <begin position="1639"/>
        <end position="1662"/>
    </location>
</feature>
<dbReference type="GO" id="GO:0035418">
    <property type="term" value="P:protein localization to synapse"/>
    <property type="evidence" value="ECO:0007669"/>
    <property type="project" value="TreeGrafter"/>
</dbReference>
<feature type="domain" description="RING-type" evidence="9">
    <location>
        <begin position="1132"/>
        <end position="1179"/>
    </location>
</feature>
<feature type="region of interest" description="Disordered" evidence="8">
    <location>
        <begin position="1769"/>
        <end position="1877"/>
    </location>
</feature>
<feature type="domain" description="RING-type" evidence="9">
    <location>
        <begin position="1422"/>
        <end position="1469"/>
    </location>
</feature>
<keyword evidence="1" id="KW-0479">Metal-binding</keyword>
<dbReference type="GO" id="GO:0048788">
    <property type="term" value="C:cytoskeleton of presynaptic active zone"/>
    <property type="evidence" value="ECO:0007669"/>
    <property type="project" value="TreeGrafter"/>
</dbReference>
<evidence type="ECO:0000256" key="7">
    <source>
        <dbReference type="ARBA" id="ARBA00034101"/>
    </source>
</evidence>
<feature type="compositionally biased region" description="Basic and acidic residues" evidence="8">
    <location>
        <begin position="1535"/>
        <end position="1548"/>
    </location>
</feature>
<feature type="compositionally biased region" description="Polar residues" evidence="8">
    <location>
        <begin position="2042"/>
        <end position="2052"/>
    </location>
</feature>
<feature type="region of interest" description="Disordered" evidence="8">
    <location>
        <begin position="3063"/>
        <end position="3167"/>
    </location>
</feature>
<feature type="compositionally biased region" description="Basic and acidic residues" evidence="8">
    <location>
        <begin position="3235"/>
        <end position="3262"/>
    </location>
</feature>
<name>A0A9W7TSU6_TRIRA</name>
<feature type="compositionally biased region" description="Low complexity" evidence="8">
    <location>
        <begin position="3424"/>
        <end position="3444"/>
    </location>
</feature>
<reference evidence="10" key="1">
    <citation type="submission" date="2021-02" db="EMBL/GenBank/DDBJ databases">
        <title>Comparative genomics reveals that relaxation of natural selection precedes convergent phenotypic evolution of cavefish.</title>
        <authorList>
            <person name="Peng Z."/>
        </authorList>
    </citation>
    <scope>NUCLEOTIDE SEQUENCE</scope>
    <source>
        <tissue evidence="10">Muscle</tissue>
    </source>
</reference>
<evidence type="ECO:0000256" key="1">
    <source>
        <dbReference type="ARBA" id="ARBA00022723"/>
    </source>
</evidence>
<evidence type="ECO:0000256" key="5">
    <source>
        <dbReference type="ARBA" id="ARBA00023018"/>
    </source>
</evidence>
<feature type="compositionally biased region" description="Low complexity" evidence="8">
    <location>
        <begin position="726"/>
        <end position="759"/>
    </location>
</feature>
<feature type="domain" description="RING-type" evidence="9">
    <location>
        <begin position="3931"/>
        <end position="3981"/>
    </location>
</feature>
<dbReference type="Gene3D" id="3.30.40.10">
    <property type="entry name" value="Zinc/RING finger domain, C3HC4 (zinc finger)"/>
    <property type="match status" value="13"/>
</dbReference>
<comment type="caution">
    <text evidence="10">The sequence shown here is derived from an EMBL/GenBank/DDBJ whole genome shotgun (WGS) entry which is preliminary data.</text>
</comment>
<feature type="region of interest" description="Disordered" evidence="8">
    <location>
        <begin position="3847"/>
        <end position="3888"/>
    </location>
</feature>
<feature type="compositionally biased region" description="Basic and acidic residues" evidence="8">
    <location>
        <begin position="2821"/>
        <end position="2851"/>
    </location>
</feature>
<feature type="region of interest" description="Disordered" evidence="8">
    <location>
        <begin position="1477"/>
        <end position="1584"/>
    </location>
</feature>
<feature type="compositionally biased region" description="Basic and acidic residues" evidence="8">
    <location>
        <begin position="4249"/>
        <end position="4292"/>
    </location>
</feature>
<dbReference type="InterPro" id="IPR052098">
    <property type="entry name" value="Presynaptic_Scaffold_Bsn/Pclo"/>
</dbReference>
<feature type="domain" description="RING-type" evidence="9">
    <location>
        <begin position="3578"/>
        <end position="3628"/>
    </location>
</feature>
<keyword evidence="6" id="KW-0966">Cell projection</keyword>
<proteinExistence type="predicted"/>
<feature type="compositionally biased region" description="Basic and acidic residues" evidence="8">
    <location>
        <begin position="899"/>
        <end position="912"/>
    </location>
</feature>
<feature type="compositionally biased region" description="Low complexity" evidence="8">
    <location>
        <begin position="413"/>
        <end position="448"/>
    </location>
</feature>
<feature type="compositionally biased region" description="Polar residues" evidence="8">
    <location>
        <begin position="879"/>
        <end position="898"/>
    </location>
</feature>
<feature type="region of interest" description="Disordered" evidence="8">
    <location>
        <begin position="46"/>
        <end position="73"/>
    </location>
</feature>
<feature type="compositionally biased region" description="Low complexity" evidence="8">
    <location>
        <begin position="960"/>
        <end position="973"/>
    </location>
</feature>
<feature type="compositionally biased region" description="Polar residues" evidence="8">
    <location>
        <begin position="1400"/>
        <end position="1409"/>
    </location>
</feature>
<feature type="compositionally biased region" description="Basic and acidic residues" evidence="8">
    <location>
        <begin position="3084"/>
        <end position="3111"/>
    </location>
</feature>
<feature type="compositionally biased region" description="Basic and acidic residues" evidence="8">
    <location>
        <begin position="3708"/>
        <end position="3721"/>
    </location>
</feature>
<feature type="domain" description="RING-type" evidence="9">
    <location>
        <begin position="3013"/>
        <end position="3060"/>
    </location>
</feature>
<feature type="compositionally biased region" description="Basic and acidic residues" evidence="8">
    <location>
        <begin position="3497"/>
        <end position="3508"/>
    </location>
</feature>
<feature type="compositionally biased region" description="Basic and acidic residues" evidence="8">
    <location>
        <begin position="1481"/>
        <end position="1498"/>
    </location>
</feature>
<feature type="domain" description="RING-type" evidence="9">
    <location>
        <begin position="2747"/>
        <end position="2794"/>
    </location>
</feature>
<keyword evidence="2" id="KW-0677">Repeat</keyword>
<keyword evidence="5" id="KW-0770">Synapse</keyword>
<dbReference type="GO" id="GO:0098882">
    <property type="term" value="F:structural constituent of presynaptic active zone"/>
    <property type="evidence" value="ECO:0007669"/>
    <property type="project" value="TreeGrafter"/>
</dbReference>
<feature type="compositionally biased region" description="Polar residues" evidence="8">
    <location>
        <begin position="2562"/>
        <end position="2587"/>
    </location>
</feature>
<dbReference type="GO" id="GO:0098978">
    <property type="term" value="C:glutamatergic synapse"/>
    <property type="evidence" value="ECO:0007669"/>
    <property type="project" value="TreeGrafter"/>
</dbReference>
<feature type="compositionally biased region" description="Basic and acidic residues" evidence="8">
    <location>
        <begin position="392"/>
        <end position="403"/>
    </location>
</feature>
<feature type="region of interest" description="Disordered" evidence="8">
    <location>
        <begin position="3700"/>
        <end position="3824"/>
    </location>
</feature>
<feature type="compositionally biased region" description="Basic and acidic residues" evidence="8">
    <location>
        <begin position="1383"/>
        <end position="1397"/>
    </location>
</feature>
<feature type="region of interest" description="Disordered" evidence="8">
    <location>
        <begin position="2521"/>
        <end position="2638"/>
    </location>
</feature>
<feature type="compositionally biased region" description="Basic and acidic residues" evidence="8">
    <location>
        <begin position="1696"/>
        <end position="1707"/>
    </location>
</feature>
<feature type="compositionally biased region" description="Basic and acidic residues" evidence="8">
    <location>
        <begin position="1254"/>
        <end position="1270"/>
    </location>
</feature>
<evidence type="ECO:0000313" key="11">
    <source>
        <dbReference type="Proteomes" id="UP001059041"/>
    </source>
</evidence>
<feature type="compositionally biased region" description="Basic and acidic residues" evidence="8">
    <location>
        <begin position="1410"/>
        <end position="1419"/>
    </location>
</feature>
<keyword evidence="3" id="KW-0863">Zinc-finger</keyword>
<feature type="region of interest" description="Disordered" evidence="8">
    <location>
        <begin position="3189"/>
        <end position="3273"/>
    </location>
</feature>
<feature type="compositionally biased region" description="Basic and acidic residues" evidence="8">
    <location>
        <begin position="3542"/>
        <end position="3554"/>
    </location>
</feature>
<feature type="region of interest" description="Disordered" evidence="8">
    <location>
        <begin position="2264"/>
        <end position="2370"/>
    </location>
</feature>
<feature type="region of interest" description="Disordered" evidence="8">
    <location>
        <begin position="996"/>
        <end position="1112"/>
    </location>
</feature>
<feature type="compositionally biased region" description="Polar residues" evidence="8">
    <location>
        <begin position="4189"/>
        <end position="4227"/>
    </location>
</feature>
<feature type="compositionally biased region" description="Basic and acidic residues" evidence="8">
    <location>
        <begin position="2603"/>
        <end position="2614"/>
    </location>
</feature>
<feature type="region of interest" description="Disordered" evidence="8">
    <location>
        <begin position="1312"/>
        <end position="1424"/>
    </location>
</feature>
<keyword evidence="4" id="KW-0862">Zinc</keyword>
<feature type="compositionally biased region" description="Polar residues" evidence="8">
    <location>
        <begin position="3468"/>
        <end position="3496"/>
    </location>
</feature>
<feature type="compositionally biased region" description="Polar residues" evidence="8">
    <location>
        <begin position="335"/>
        <end position="378"/>
    </location>
</feature>
<feature type="compositionally biased region" description="Basic and acidic residues" evidence="8">
    <location>
        <begin position="2877"/>
        <end position="2886"/>
    </location>
</feature>
<feature type="compositionally biased region" description="Basic and acidic residues" evidence="8">
    <location>
        <begin position="2434"/>
        <end position="2446"/>
    </location>
</feature>
<feature type="compositionally biased region" description="Basic and acidic residues" evidence="8">
    <location>
        <begin position="1990"/>
        <end position="2000"/>
    </location>
</feature>
<feature type="region of interest" description="Disordered" evidence="8">
    <location>
        <begin position="114"/>
        <end position="239"/>
    </location>
</feature>
<feature type="compositionally biased region" description="Low complexity" evidence="8">
    <location>
        <begin position="1863"/>
        <end position="1876"/>
    </location>
</feature>
<feature type="compositionally biased region" description="Polar residues" evidence="8">
    <location>
        <begin position="1211"/>
        <end position="1232"/>
    </location>
</feature>
<feature type="domain" description="RING-type" evidence="9">
    <location>
        <begin position="2209"/>
        <end position="2256"/>
    </location>
</feature>
<organism evidence="10 11">
    <name type="scientific">Triplophysa rosa</name>
    <name type="common">Cave loach</name>
    <dbReference type="NCBI Taxonomy" id="992332"/>
    <lineage>
        <taxon>Eukaryota</taxon>
        <taxon>Metazoa</taxon>
        <taxon>Chordata</taxon>
        <taxon>Craniata</taxon>
        <taxon>Vertebrata</taxon>
        <taxon>Euteleostomi</taxon>
        <taxon>Actinopterygii</taxon>
        <taxon>Neopterygii</taxon>
        <taxon>Teleostei</taxon>
        <taxon>Ostariophysi</taxon>
        <taxon>Cypriniformes</taxon>
        <taxon>Nemacheilidae</taxon>
        <taxon>Triplophysa</taxon>
    </lineage>
</organism>
<feature type="compositionally biased region" description="Polar residues" evidence="8">
    <location>
        <begin position="3119"/>
        <end position="3133"/>
    </location>
</feature>
<feature type="compositionally biased region" description="Polar residues" evidence="8">
    <location>
        <begin position="510"/>
        <end position="525"/>
    </location>
</feature>
<keyword evidence="11" id="KW-1185">Reference proteome</keyword>
<feature type="compositionally biased region" description="Pro residues" evidence="8">
    <location>
        <begin position="656"/>
        <end position="667"/>
    </location>
</feature>
<feature type="compositionally biased region" description="Polar residues" evidence="8">
    <location>
        <begin position="1900"/>
        <end position="1918"/>
    </location>
</feature>
<feature type="region of interest" description="Disordered" evidence="8">
    <location>
        <begin position="3902"/>
        <end position="3922"/>
    </location>
</feature>
<accession>A0A9W7TSU6</accession>
<dbReference type="PANTHER" id="PTHR14113:SF6">
    <property type="entry name" value="PROTEIN PICCOLO"/>
    <property type="match status" value="1"/>
</dbReference>
<feature type="compositionally biased region" description="Polar residues" evidence="8">
    <location>
        <begin position="1925"/>
        <end position="1966"/>
    </location>
</feature>
<feature type="compositionally biased region" description="Polar residues" evidence="8">
    <location>
        <begin position="3522"/>
        <end position="3539"/>
    </location>
</feature>
<protein>
    <recommendedName>
        <fullName evidence="9">RING-type domain-containing protein</fullName>
    </recommendedName>
</protein>
<feature type="region of interest" description="Disordered" evidence="8">
    <location>
        <begin position="3333"/>
        <end position="3444"/>
    </location>
</feature>
<feature type="compositionally biased region" description="Polar residues" evidence="8">
    <location>
        <begin position="1315"/>
        <end position="1364"/>
    </location>
</feature>
<feature type="region of interest" description="Disordered" evidence="8">
    <location>
        <begin position="1195"/>
        <end position="1274"/>
    </location>
</feature>
<feature type="compositionally biased region" description="Polar residues" evidence="8">
    <location>
        <begin position="3730"/>
        <end position="3739"/>
    </location>
</feature>
<feature type="compositionally biased region" description="Basic and acidic residues" evidence="8">
    <location>
        <begin position="2142"/>
        <end position="2160"/>
    </location>
</feature>
<feature type="compositionally biased region" description="Basic and acidic residues" evidence="8">
    <location>
        <begin position="3373"/>
        <end position="3391"/>
    </location>
</feature>
<feature type="compositionally biased region" description="Basic and acidic residues" evidence="8">
    <location>
        <begin position="3740"/>
        <end position="3761"/>
    </location>
</feature>
<dbReference type="InterPro" id="IPR013083">
    <property type="entry name" value="Znf_RING/FYVE/PHD"/>
</dbReference>
<dbReference type="SUPFAM" id="SSF57903">
    <property type="entry name" value="FYVE/PHD zinc finger"/>
    <property type="match status" value="13"/>
</dbReference>
<dbReference type="InterPro" id="IPR011011">
    <property type="entry name" value="Znf_FYVE_PHD"/>
</dbReference>
<feature type="compositionally biased region" description="Polar residues" evidence="8">
    <location>
        <begin position="1499"/>
        <end position="1515"/>
    </location>
</feature>
<feature type="compositionally biased region" description="Low complexity" evidence="8">
    <location>
        <begin position="134"/>
        <end position="149"/>
    </location>
</feature>
<feature type="region of interest" description="Disordered" evidence="8">
    <location>
        <begin position="4179"/>
        <end position="4295"/>
    </location>
</feature>
<feature type="region of interest" description="Disordered" evidence="8">
    <location>
        <begin position="866"/>
        <end position="973"/>
    </location>
</feature>
<evidence type="ECO:0000256" key="6">
    <source>
        <dbReference type="ARBA" id="ARBA00023273"/>
    </source>
</evidence>
<evidence type="ECO:0000256" key="8">
    <source>
        <dbReference type="SAM" id="MobiDB-lite"/>
    </source>
</evidence>
<feature type="compositionally biased region" description="Polar residues" evidence="8">
    <location>
        <begin position="1611"/>
        <end position="1630"/>
    </location>
</feature>
<dbReference type="InterPro" id="IPR008899">
    <property type="entry name" value="Znf_piccolo"/>
</dbReference>
<dbReference type="SMART" id="SM00184">
    <property type="entry name" value="RING"/>
    <property type="match status" value="9"/>
</dbReference>
<dbReference type="GO" id="GO:0030424">
    <property type="term" value="C:axon"/>
    <property type="evidence" value="ECO:0007669"/>
    <property type="project" value="TreeGrafter"/>
</dbReference>
<feature type="compositionally biased region" description="Low complexity" evidence="8">
    <location>
        <begin position="1571"/>
        <end position="1584"/>
    </location>
</feature>
<feature type="region of interest" description="Disordered" evidence="8">
    <location>
        <begin position="295"/>
        <end position="528"/>
    </location>
</feature>
<evidence type="ECO:0000313" key="10">
    <source>
        <dbReference type="EMBL" id="KAI7802121.1"/>
    </source>
</evidence>
<feature type="compositionally biased region" description="Gly residues" evidence="8">
    <location>
        <begin position="150"/>
        <end position="202"/>
    </location>
</feature>
<feature type="compositionally biased region" description="Polar residues" evidence="8">
    <location>
        <begin position="2079"/>
        <end position="2141"/>
    </location>
</feature>
<feature type="compositionally biased region" description="Polar residues" evidence="8">
    <location>
        <begin position="613"/>
        <end position="638"/>
    </location>
</feature>
<dbReference type="InterPro" id="IPR001841">
    <property type="entry name" value="Znf_RING"/>
</dbReference>
<feature type="compositionally biased region" description="Polar residues" evidence="8">
    <location>
        <begin position="1817"/>
        <end position="1834"/>
    </location>
</feature>
<feature type="region of interest" description="Disordered" evidence="8">
    <location>
        <begin position="3464"/>
        <end position="3570"/>
    </location>
</feature>
<feature type="region of interest" description="Disordered" evidence="8">
    <location>
        <begin position="717"/>
        <end position="803"/>
    </location>
</feature>
<feature type="compositionally biased region" description="Polar residues" evidence="8">
    <location>
        <begin position="2711"/>
        <end position="2738"/>
    </location>
</feature>
<feature type="region of interest" description="Disordered" evidence="8">
    <location>
        <begin position="2663"/>
        <end position="2739"/>
    </location>
</feature>
<feature type="compositionally biased region" description="Basic and acidic residues" evidence="8">
    <location>
        <begin position="936"/>
        <end position="953"/>
    </location>
</feature>
<feature type="compositionally biased region" description="Polar residues" evidence="8">
    <location>
        <begin position="455"/>
        <end position="473"/>
    </location>
</feature>
<evidence type="ECO:0000259" key="9">
    <source>
        <dbReference type="SMART" id="SM00184"/>
    </source>
</evidence>
<feature type="compositionally biased region" description="Polar residues" evidence="8">
    <location>
        <begin position="3847"/>
        <end position="3880"/>
    </location>
</feature>
<dbReference type="GO" id="GO:1904071">
    <property type="term" value="P:presynaptic active zone assembly"/>
    <property type="evidence" value="ECO:0007669"/>
    <property type="project" value="TreeGrafter"/>
</dbReference>
<feature type="region of interest" description="Disordered" evidence="8">
    <location>
        <begin position="2925"/>
        <end position="3009"/>
    </location>
</feature>
<dbReference type="Proteomes" id="UP001059041">
    <property type="component" value="Linkage Group LG12"/>
</dbReference>
<feature type="compositionally biased region" description="Polar residues" evidence="8">
    <location>
        <begin position="1103"/>
        <end position="1112"/>
    </location>
</feature>
<feature type="region of interest" description="Disordered" evidence="8">
    <location>
        <begin position="2414"/>
        <end position="2446"/>
    </location>
</feature>
<feature type="non-terminal residue" evidence="10">
    <location>
        <position position="1"/>
    </location>
</feature>
<feature type="compositionally biased region" description="Polar residues" evidence="8">
    <location>
        <begin position="2281"/>
        <end position="2339"/>
    </location>
</feature>
<feature type="compositionally biased region" description="Polar residues" evidence="8">
    <location>
        <begin position="2966"/>
        <end position="2975"/>
    </location>
</feature>
<dbReference type="GO" id="GO:0008270">
    <property type="term" value="F:zinc ion binding"/>
    <property type="evidence" value="ECO:0007669"/>
    <property type="project" value="UniProtKB-KW"/>
</dbReference>
<feature type="compositionally biased region" description="Basic and acidic residues" evidence="8">
    <location>
        <begin position="479"/>
        <end position="509"/>
    </location>
</feature>
<feature type="compositionally biased region" description="Polar residues" evidence="8">
    <location>
        <begin position="998"/>
        <end position="1020"/>
    </location>
</feature>
<feature type="compositionally biased region" description="Polar residues" evidence="8">
    <location>
        <begin position="3815"/>
        <end position="3824"/>
    </location>
</feature>